<dbReference type="CDD" id="cd20557">
    <property type="entry name" value="CYCLIN_ScPCL1-like"/>
    <property type="match status" value="1"/>
</dbReference>
<feature type="compositionally biased region" description="Pro residues" evidence="2">
    <location>
        <begin position="26"/>
        <end position="36"/>
    </location>
</feature>
<dbReference type="GO" id="GO:0005634">
    <property type="term" value="C:nucleus"/>
    <property type="evidence" value="ECO:0007669"/>
    <property type="project" value="TreeGrafter"/>
</dbReference>
<evidence type="ECO:0000313" key="5">
    <source>
        <dbReference type="Proteomes" id="UP000765509"/>
    </source>
</evidence>
<dbReference type="Gene3D" id="1.10.472.10">
    <property type="entry name" value="Cyclin-like"/>
    <property type="match status" value="1"/>
</dbReference>
<feature type="compositionally biased region" description="Polar residues" evidence="2">
    <location>
        <begin position="662"/>
        <end position="674"/>
    </location>
</feature>
<sequence length="1309" mass="143878">MGGQAIGMGCLRRSTHPAPTQDTPRSPSPELSPPPQHACTHLSLSLVLVLSCLMPVPVPVPVPAAAWPVLKLAAPVLNLKFPICFRLGFRSRASLDLFPQKIPIPPTFIDLKMTTNNSNHHLHCLLHLRQLLHDQICSRLPTNNLLPVLIDQSQSIKSALSSLLANGLISAPLFDDRSSTISGSFSLSDGLSIIYSLHPTNSPTNYPLISVSLAQVSSPSQNHSRSTNSDLAINNLLQISLSSLRHTRPTPSLTQSVHVHPEATLLEAGEQLCRSLTRRLPIIELDRTTGHETLRRVLTPRSLLHYLATHPHAQLDRLSTSIGSLRLGSYFSYQHFICSSSPLSHLKTSSPNQSSHHPISSTRLTCSSQNYPHPSSLDSQFNLIAATENSSLRELTRIFIETSTHAIPIIDHTGSMVDIYQIVDIIDLFISPKPPLKLFDLTVREAIALRSRKVSGITFCSQNDSLGSLLKYIAKNAVHLFVMVESQEVLDSNRPSRIGSRKLPKRTRVKDKLVGMLTLPEILDHLLSAPTGHHYCPPLDSISSQPIPLLSNNTSTYSSSLVSCSSNTSSTSFFSPTNKNTLSRYAHSLQSNTSNSSQHQHHQHSHSHSHHLHHLPSHHHHYLPRPQTPLSLPLSSYPSKMNPLSETHAYLSSNFLINQPSRSAGPSLPASCSSPHIVDRSNPDSHPKAISTTYQSSNSRSNLTIIKTPNQIPSTNVCVAPLPPMNKIAEFAAQMMCYLWFAEPSSLQRSSASLSQSTCLKSGTHSTSDFAQASLSLNITQAQLVPNPEFVIFIHNLLSTTQVSHSVVLLALFYIHRLKSLNPIKPSSKSEYRIGVVSLMLANKMLDDHTYTAKTWSEVSRLPLVSLNDGEIEFLQGLNFQLHVNIRDFRAWFRLLHGMVHLKDQHTALALASGPRTRWFKKMRVASGEGLSILEGLVSPIRNSSSMKAEAEEENKLARIRSVGSQNVVQTNLNCSQRALNSQVVTQQPSHPYNLRRSARGLMLLNSMQSTTTPNQTHLSHWNPSSSVSSSCLSNCSTLLPINSLSMTPQRQVELRQSQVASLPIKLRNMNKPHRINRTSATGKRNISQFLTSQEGHDDALGSSRKRLSSMNFSNTSSTSTVLVNTPITNNQPNSKQLPSLVLSQDNSASRASYLGTAMLPSQNNSHGAGPELQFRSLVAGRRGGVEQAVRQQVGTDGIYRFGSQPWRKGTPMEEGSAGKWFYSNFSNAGLPGVIWAEGTACQNKIYCLSQLPQASLSSAHTHQQCWPSSSSHTDHLNHFSRSSILQSTQSALTPSSLQANQQQPVNGF</sequence>
<dbReference type="InterPro" id="IPR013922">
    <property type="entry name" value="Cyclin_PHO80-like"/>
</dbReference>
<evidence type="ECO:0000259" key="3">
    <source>
        <dbReference type="PROSITE" id="PS51371"/>
    </source>
</evidence>
<feature type="region of interest" description="Disordered" evidence="2">
    <location>
        <begin position="662"/>
        <end position="696"/>
    </location>
</feature>
<feature type="compositionally biased region" description="Basic residues" evidence="2">
    <location>
        <begin position="599"/>
        <end position="623"/>
    </location>
</feature>
<dbReference type="PANTHER" id="PTHR15615:SF27">
    <property type="entry name" value="PHO85 CYCLIN CLG1"/>
    <property type="match status" value="1"/>
</dbReference>
<proteinExistence type="predicted"/>
<dbReference type="EMBL" id="AVOT02015279">
    <property type="protein sequence ID" value="MBW0499464.1"/>
    <property type="molecule type" value="Genomic_DNA"/>
</dbReference>
<name>A0A9Q3HEA6_9BASI</name>
<accession>A0A9Q3HEA6</accession>
<dbReference type="InterPro" id="IPR046342">
    <property type="entry name" value="CBS_dom_sf"/>
</dbReference>
<evidence type="ECO:0000313" key="4">
    <source>
        <dbReference type="EMBL" id="MBW0499464.1"/>
    </source>
</evidence>
<dbReference type="GO" id="GO:0000307">
    <property type="term" value="C:cyclin-dependent protein kinase holoenzyme complex"/>
    <property type="evidence" value="ECO:0007669"/>
    <property type="project" value="TreeGrafter"/>
</dbReference>
<dbReference type="InterPro" id="IPR036915">
    <property type="entry name" value="Cyclin-like_sf"/>
</dbReference>
<evidence type="ECO:0000256" key="2">
    <source>
        <dbReference type="SAM" id="MobiDB-lite"/>
    </source>
</evidence>
<dbReference type="OrthoDB" id="244495at2759"/>
<feature type="compositionally biased region" description="Low complexity" evidence="2">
    <location>
        <begin position="1109"/>
        <end position="1119"/>
    </location>
</feature>
<dbReference type="Proteomes" id="UP000765509">
    <property type="component" value="Unassembled WGS sequence"/>
</dbReference>
<keyword evidence="1" id="KW-0129">CBS domain</keyword>
<protein>
    <recommendedName>
        <fullName evidence="3">CBS domain-containing protein</fullName>
    </recommendedName>
</protein>
<reference evidence="4" key="1">
    <citation type="submission" date="2021-03" db="EMBL/GenBank/DDBJ databases">
        <title>Draft genome sequence of rust myrtle Austropuccinia psidii MF-1, a brazilian biotype.</title>
        <authorList>
            <person name="Quecine M.C."/>
            <person name="Pachon D.M.R."/>
            <person name="Bonatelli M.L."/>
            <person name="Correr F.H."/>
            <person name="Franceschini L.M."/>
            <person name="Leite T.F."/>
            <person name="Margarido G.R.A."/>
            <person name="Almeida C.A."/>
            <person name="Ferrarezi J.A."/>
            <person name="Labate C.A."/>
        </authorList>
    </citation>
    <scope>NUCLEOTIDE SEQUENCE</scope>
    <source>
        <strain evidence="4">MF-1</strain>
    </source>
</reference>
<evidence type="ECO:0000256" key="1">
    <source>
        <dbReference type="PROSITE-ProRule" id="PRU00703"/>
    </source>
</evidence>
<feature type="compositionally biased region" description="Low complexity" evidence="2">
    <location>
        <begin position="588"/>
        <end position="598"/>
    </location>
</feature>
<dbReference type="Gene3D" id="3.10.580.10">
    <property type="entry name" value="CBS-domain"/>
    <property type="match status" value="2"/>
</dbReference>
<dbReference type="PROSITE" id="PS51371">
    <property type="entry name" value="CBS"/>
    <property type="match status" value="1"/>
</dbReference>
<comment type="caution">
    <text evidence="4">The sequence shown here is derived from an EMBL/GenBank/DDBJ whole genome shotgun (WGS) entry which is preliminary data.</text>
</comment>
<dbReference type="SMART" id="SM00116">
    <property type="entry name" value="CBS"/>
    <property type="match status" value="3"/>
</dbReference>
<dbReference type="InterPro" id="IPR000644">
    <property type="entry name" value="CBS_dom"/>
</dbReference>
<feature type="region of interest" description="Disordered" evidence="2">
    <location>
        <begin position="1091"/>
        <end position="1119"/>
    </location>
</feature>
<dbReference type="SUPFAM" id="SSF54631">
    <property type="entry name" value="CBS-domain pair"/>
    <property type="match status" value="2"/>
</dbReference>
<feature type="compositionally biased region" description="Low complexity" evidence="2">
    <location>
        <begin position="624"/>
        <end position="635"/>
    </location>
</feature>
<dbReference type="SUPFAM" id="SSF47954">
    <property type="entry name" value="Cyclin-like"/>
    <property type="match status" value="1"/>
</dbReference>
<dbReference type="GO" id="GO:0019901">
    <property type="term" value="F:protein kinase binding"/>
    <property type="evidence" value="ECO:0007669"/>
    <property type="project" value="InterPro"/>
</dbReference>
<feature type="compositionally biased region" description="Basic and acidic residues" evidence="2">
    <location>
        <begin position="677"/>
        <end position="687"/>
    </location>
</feature>
<feature type="region of interest" description="Disordered" evidence="2">
    <location>
        <begin position="1"/>
        <end position="36"/>
    </location>
</feature>
<feature type="domain" description="CBS" evidence="3">
    <location>
        <begin position="377"/>
        <end position="436"/>
    </location>
</feature>
<dbReference type="PANTHER" id="PTHR15615">
    <property type="match status" value="1"/>
</dbReference>
<dbReference type="GO" id="GO:0016538">
    <property type="term" value="F:cyclin-dependent protein serine/threonine kinase regulator activity"/>
    <property type="evidence" value="ECO:0007669"/>
    <property type="project" value="TreeGrafter"/>
</dbReference>
<dbReference type="Pfam" id="PF08613">
    <property type="entry name" value="Cyclin"/>
    <property type="match status" value="1"/>
</dbReference>
<organism evidence="4 5">
    <name type="scientific">Austropuccinia psidii MF-1</name>
    <dbReference type="NCBI Taxonomy" id="1389203"/>
    <lineage>
        <taxon>Eukaryota</taxon>
        <taxon>Fungi</taxon>
        <taxon>Dikarya</taxon>
        <taxon>Basidiomycota</taxon>
        <taxon>Pucciniomycotina</taxon>
        <taxon>Pucciniomycetes</taxon>
        <taxon>Pucciniales</taxon>
        <taxon>Sphaerophragmiaceae</taxon>
        <taxon>Austropuccinia</taxon>
    </lineage>
</organism>
<feature type="region of interest" description="Disordered" evidence="2">
    <location>
        <begin position="588"/>
        <end position="635"/>
    </location>
</feature>
<keyword evidence="5" id="KW-1185">Reference proteome</keyword>
<gene>
    <name evidence="4" type="ORF">O181_039179</name>
</gene>